<reference evidence="2" key="1">
    <citation type="submission" date="2021-03" db="EMBL/GenBank/DDBJ databases">
        <authorList>
            <person name="Bekaert M."/>
        </authorList>
    </citation>
    <scope>NUCLEOTIDE SEQUENCE</scope>
</reference>
<feature type="region of interest" description="Disordered" evidence="1">
    <location>
        <begin position="168"/>
        <end position="194"/>
    </location>
</feature>
<evidence type="ECO:0000313" key="3">
    <source>
        <dbReference type="Proteomes" id="UP000683360"/>
    </source>
</evidence>
<organism evidence="2 3">
    <name type="scientific">Mytilus edulis</name>
    <name type="common">Blue mussel</name>
    <dbReference type="NCBI Taxonomy" id="6550"/>
    <lineage>
        <taxon>Eukaryota</taxon>
        <taxon>Metazoa</taxon>
        <taxon>Spiralia</taxon>
        <taxon>Lophotrochozoa</taxon>
        <taxon>Mollusca</taxon>
        <taxon>Bivalvia</taxon>
        <taxon>Autobranchia</taxon>
        <taxon>Pteriomorphia</taxon>
        <taxon>Mytilida</taxon>
        <taxon>Mytiloidea</taxon>
        <taxon>Mytilidae</taxon>
        <taxon>Mytilinae</taxon>
        <taxon>Mytilus</taxon>
    </lineage>
</organism>
<dbReference type="EMBL" id="CAJPWZ010003331">
    <property type="protein sequence ID" value="CAG2257805.1"/>
    <property type="molecule type" value="Genomic_DNA"/>
</dbReference>
<keyword evidence="3" id="KW-1185">Reference proteome</keyword>
<name>A0A8S3VIP0_MYTED</name>
<accession>A0A8S3VIP0</accession>
<sequence length="230" mass="26894">MGIHRTQKDGFISPILRFGDTNILPHSRPATSIPRASTSKRLDSTVLPVPRPRIRTSICRRPSAFNLDNQNLSKYMNYLAYYDRDDEFETESHWSKIKRRLSSKDIVHHLFQEWVPQLCQNYRTFAEYQDREDVVSVVTAISEHSDKSGSMKADLSFENRRLRSKLRDESDFGSDDNNNIGISHDMTPKEKEELTQLKEKAKEKEEKSQGKFRFRVRGPPWAMYIKKLSP</sequence>
<dbReference type="AlphaFoldDB" id="A0A8S3VIP0"/>
<gene>
    <name evidence="2" type="ORF">MEDL_68905</name>
</gene>
<evidence type="ECO:0000256" key="1">
    <source>
        <dbReference type="SAM" id="MobiDB-lite"/>
    </source>
</evidence>
<evidence type="ECO:0000313" key="2">
    <source>
        <dbReference type="EMBL" id="CAG2257805.1"/>
    </source>
</evidence>
<proteinExistence type="predicted"/>
<protein>
    <submittedName>
        <fullName evidence="2">Uncharacterized protein</fullName>
    </submittedName>
</protein>
<dbReference type="OrthoDB" id="10314427at2759"/>
<dbReference type="Proteomes" id="UP000683360">
    <property type="component" value="Unassembled WGS sequence"/>
</dbReference>
<comment type="caution">
    <text evidence="2">The sequence shown here is derived from an EMBL/GenBank/DDBJ whole genome shotgun (WGS) entry which is preliminary data.</text>
</comment>